<name>A0A6P2CSJ7_9BACT</name>
<proteinExistence type="predicted"/>
<gene>
    <name evidence="1" type="ORF">SOIL9_58310</name>
</gene>
<evidence type="ECO:0000313" key="1">
    <source>
        <dbReference type="EMBL" id="VTR91883.1"/>
    </source>
</evidence>
<dbReference type="RefSeq" id="WP_162666822.1">
    <property type="nucleotide sequence ID" value="NZ_LR593886.1"/>
</dbReference>
<accession>A0A6P2CSJ7</accession>
<evidence type="ECO:0000313" key="2">
    <source>
        <dbReference type="Proteomes" id="UP000464178"/>
    </source>
</evidence>
<sequence length="236" mass="25765">MDTIALVDAQIDSGLSLLDRLREEGVTVDAACWAKPADEDRWSLYVATPLVDEKGPVASYQTVNRVSRSMGLAQVLDSQIKLIGTVNPTAQTIRELQKTFPGYKSNVLLGTTFAEEVYVYPPTSPKPVTLYGMVFRGAPSGALHLSFEPHGKSAQMTVQESGGPQEYSAQTGIDWVVTVPDRTTWERDDIGRVVLGWDLHGKHRQSDAQTVFSLAKLGLHGFRVLHEPSGAEARSA</sequence>
<dbReference type="Proteomes" id="UP000464178">
    <property type="component" value="Chromosome"/>
</dbReference>
<dbReference type="EMBL" id="LR593886">
    <property type="protein sequence ID" value="VTR91883.1"/>
    <property type="molecule type" value="Genomic_DNA"/>
</dbReference>
<organism evidence="1 2">
    <name type="scientific">Gemmata massiliana</name>
    <dbReference type="NCBI Taxonomy" id="1210884"/>
    <lineage>
        <taxon>Bacteria</taxon>
        <taxon>Pseudomonadati</taxon>
        <taxon>Planctomycetota</taxon>
        <taxon>Planctomycetia</taxon>
        <taxon>Gemmatales</taxon>
        <taxon>Gemmataceae</taxon>
        <taxon>Gemmata</taxon>
    </lineage>
</organism>
<dbReference type="AlphaFoldDB" id="A0A6P2CSJ7"/>
<dbReference type="KEGG" id="gms:SOIL9_58310"/>
<protein>
    <submittedName>
        <fullName evidence="1">Uncharacterized protein</fullName>
    </submittedName>
</protein>
<keyword evidence="2" id="KW-1185">Reference proteome</keyword>
<reference evidence="1 2" key="1">
    <citation type="submission" date="2019-05" db="EMBL/GenBank/DDBJ databases">
        <authorList>
            <consortium name="Science for Life Laboratories"/>
        </authorList>
    </citation>
    <scope>NUCLEOTIDE SEQUENCE [LARGE SCALE GENOMIC DNA]</scope>
    <source>
        <strain evidence="1">Soil9</strain>
    </source>
</reference>